<keyword evidence="5" id="KW-1185">Reference proteome</keyword>
<dbReference type="SUPFAM" id="SSF49879">
    <property type="entry name" value="SMAD/FHA domain"/>
    <property type="match status" value="1"/>
</dbReference>
<dbReference type="InterPro" id="IPR000253">
    <property type="entry name" value="FHA_dom"/>
</dbReference>
<evidence type="ECO:0000313" key="5">
    <source>
        <dbReference type="Proteomes" id="UP001549257"/>
    </source>
</evidence>
<keyword evidence="1" id="KW-0597">Phosphoprotein</keyword>
<dbReference type="RefSeq" id="WP_354023055.1">
    <property type="nucleotide sequence ID" value="NZ_JBEPSJ010000001.1"/>
</dbReference>
<dbReference type="CDD" id="cd00060">
    <property type="entry name" value="FHA"/>
    <property type="match status" value="1"/>
</dbReference>
<dbReference type="Pfam" id="PF00498">
    <property type="entry name" value="FHA"/>
    <property type="match status" value="1"/>
</dbReference>
<organism evidence="4 5">
    <name type="scientific">Conyzicola nivalis</name>
    <dbReference type="NCBI Taxonomy" id="1477021"/>
    <lineage>
        <taxon>Bacteria</taxon>
        <taxon>Bacillati</taxon>
        <taxon>Actinomycetota</taxon>
        <taxon>Actinomycetes</taxon>
        <taxon>Micrococcales</taxon>
        <taxon>Microbacteriaceae</taxon>
        <taxon>Conyzicola</taxon>
    </lineage>
</organism>
<feature type="region of interest" description="Disordered" evidence="2">
    <location>
        <begin position="91"/>
        <end position="150"/>
    </location>
</feature>
<evidence type="ECO:0000256" key="2">
    <source>
        <dbReference type="SAM" id="MobiDB-lite"/>
    </source>
</evidence>
<gene>
    <name evidence="4" type="ORF">ABIE21_000337</name>
</gene>
<comment type="caution">
    <text evidence="4">The sequence shown here is derived from an EMBL/GenBank/DDBJ whole genome shotgun (WGS) entry which is preliminary data.</text>
</comment>
<feature type="compositionally biased region" description="Pro residues" evidence="2">
    <location>
        <begin position="206"/>
        <end position="216"/>
    </location>
</feature>
<evidence type="ECO:0000256" key="1">
    <source>
        <dbReference type="ARBA" id="ARBA00022553"/>
    </source>
</evidence>
<dbReference type="Proteomes" id="UP001549257">
    <property type="component" value="Unassembled WGS sequence"/>
</dbReference>
<dbReference type="EMBL" id="JBEPSJ010000001">
    <property type="protein sequence ID" value="MET4580847.1"/>
    <property type="molecule type" value="Genomic_DNA"/>
</dbReference>
<dbReference type="InterPro" id="IPR008984">
    <property type="entry name" value="SMAD_FHA_dom_sf"/>
</dbReference>
<evidence type="ECO:0000313" key="4">
    <source>
        <dbReference type="EMBL" id="MET4580847.1"/>
    </source>
</evidence>
<protein>
    <recommendedName>
        <fullName evidence="3">FHA domain-containing protein</fullName>
    </recommendedName>
</protein>
<dbReference type="InterPro" id="IPR026870">
    <property type="entry name" value="Zinc_ribbon_dom"/>
</dbReference>
<feature type="compositionally biased region" description="Pro residues" evidence="2">
    <location>
        <begin position="185"/>
        <end position="197"/>
    </location>
</feature>
<reference evidence="4 5" key="1">
    <citation type="submission" date="2024-06" db="EMBL/GenBank/DDBJ databases">
        <title>Sorghum-associated microbial communities from plants grown in Nebraska, USA.</title>
        <authorList>
            <person name="Schachtman D."/>
        </authorList>
    </citation>
    <scope>NUCLEOTIDE SEQUENCE [LARGE SCALE GENOMIC DNA]</scope>
    <source>
        <strain evidence="4 5">2857</strain>
    </source>
</reference>
<accession>A0ABV2QIH5</accession>
<dbReference type="Pfam" id="PF13240">
    <property type="entry name" value="Zn_Ribbon_1"/>
    <property type="match status" value="1"/>
</dbReference>
<dbReference type="PROSITE" id="PS50006">
    <property type="entry name" value="FHA_DOMAIN"/>
    <property type="match status" value="1"/>
</dbReference>
<feature type="region of interest" description="Disordered" evidence="2">
    <location>
        <begin position="168"/>
        <end position="219"/>
    </location>
</feature>
<dbReference type="Gene3D" id="2.60.200.20">
    <property type="match status" value="1"/>
</dbReference>
<proteinExistence type="predicted"/>
<evidence type="ECO:0000259" key="3">
    <source>
        <dbReference type="PROSITE" id="PS50006"/>
    </source>
</evidence>
<sequence>MNCRNCGTELPTGALFCGECGTTVAVPRLVEPHTRPRPGDTAIIQPIDIRAPRLEFLEPDPADLASVRRDSPAEPDIEPPLEPAVDAAVETQSARMAEPVSEPIAEPADDAPQIETSSARPVTGRAPAGQAGPSARARPRVPDPWPVTDHSSVPVVEASFPTTIAPAPAAAGTSASAPTTAAVPAPVPEPAPAPAPTAPRRLTPPAAAPVSPPLAPPAVRTPLTPPASVAPPVVVPPVAEPISRRPSNAAFESQHDDVEATRIVRGRQGDRFVLQFSTGENATVFGTGLVGRNPVLQPGEFVDQLVTILDQGKSVSKTHLEFGQTSGVFWVVDRFSANGTVVRQPDAPPQRLDPGKRQPVARGTRVDIGEQFFVVS</sequence>
<feature type="domain" description="FHA" evidence="3">
    <location>
        <begin position="288"/>
        <end position="342"/>
    </location>
</feature>
<name>A0ABV2QIH5_9MICO</name>
<feature type="compositionally biased region" description="Low complexity" evidence="2">
    <location>
        <begin position="168"/>
        <end position="184"/>
    </location>
</feature>